<dbReference type="PROSITE" id="PS00356">
    <property type="entry name" value="HTH_LACI_1"/>
    <property type="match status" value="1"/>
</dbReference>
<keyword evidence="1" id="KW-0805">Transcription regulation</keyword>
<keyword evidence="6" id="KW-1185">Reference proteome</keyword>
<dbReference type="SMART" id="SM00354">
    <property type="entry name" value="HTH_LACI"/>
    <property type="match status" value="1"/>
</dbReference>
<dbReference type="InterPro" id="IPR001761">
    <property type="entry name" value="Peripla_BP/Lac1_sug-bd_dom"/>
</dbReference>
<dbReference type="InterPro" id="IPR028082">
    <property type="entry name" value="Peripla_BP_I"/>
</dbReference>
<keyword evidence="2 5" id="KW-0238">DNA-binding</keyword>
<dbReference type="Pfam" id="PF00356">
    <property type="entry name" value="LacI"/>
    <property type="match status" value="1"/>
</dbReference>
<dbReference type="Gene3D" id="1.10.260.40">
    <property type="entry name" value="lambda repressor-like DNA-binding domains"/>
    <property type="match status" value="1"/>
</dbReference>
<evidence type="ECO:0000313" key="5">
    <source>
        <dbReference type="EMBL" id="MEB3370045.1"/>
    </source>
</evidence>
<dbReference type="Gene3D" id="3.40.50.2300">
    <property type="match status" value="2"/>
</dbReference>
<dbReference type="PROSITE" id="PS50932">
    <property type="entry name" value="HTH_LACI_2"/>
    <property type="match status" value="1"/>
</dbReference>
<dbReference type="SUPFAM" id="SSF47413">
    <property type="entry name" value="lambda repressor-like DNA-binding domains"/>
    <property type="match status" value="1"/>
</dbReference>
<dbReference type="CDD" id="cd01392">
    <property type="entry name" value="HTH_LacI"/>
    <property type="match status" value="1"/>
</dbReference>
<dbReference type="RefSeq" id="WP_324267531.1">
    <property type="nucleotide sequence ID" value="NZ_JAWLNX010000016.1"/>
</dbReference>
<evidence type="ECO:0000313" key="6">
    <source>
        <dbReference type="Proteomes" id="UP001327093"/>
    </source>
</evidence>
<evidence type="ECO:0000256" key="3">
    <source>
        <dbReference type="ARBA" id="ARBA00023163"/>
    </source>
</evidence>
<dbReference type="PANTHER" id="PTHR30146:SF138">
    <property type="entry name" value="TRANSCRIPTIONAL REGULATORY PROTEIN"/>
    <property type="match status" value="1"/>
</dbReference>
<reference evidence="5 6" key="1">
    <citation type="submission" date="2023-10" db="EMBL/GenBank/DDBJ databases">
        <title>Saccharopolyspora sp. nov., isolated from mangrove soil.</title>
        <authorList>
            <person name="Lu Y."/>
            <person name="Liu W."/>
        </authorList>
    </citation>
    <scope>NUCLEOTIDE SEQUENCE [LARGE SCALE GENOMIC DNA]</scope>
    <source>
        <strain evidence="5 6">S2-29</strain>
    </source>
</reference>
<dbReference type="SUPFAM" id="SSF53822">
    <property type="entry name" value="Periplasmic binding protein-like I"/>
    <property type="match status" value="1"/>
</dbReference>
<dbReference type="EMBL" id="JAWLNX010000016">
    <property type="protein sequence ID" value="MEB3370045.1"/>
    <property type="molecule type" value="Genomic_DNA"/>
</dbReference>
<dbReference type="GO" id="GO:0003677">
    <property type="term" value="F:DNA binding"/>
    <property type="evidence" value="ECO:0007669"/>
    <property type="project" value="UniProtKB-KW"/>
</dbReference>
<comment type="caution">
    <text evidence="5">The sequence shown here is derived from an EMBL/GenBank/DDBJ whole genome shotgun (WGS) entry which is preliminary data.</text>
</comment>
<gene>
    <name evidence="5" type="ORF">R4I43_21785</name>
</gene>
<dbReference type="PANTHER" id="PTHR30146">
    <property type="entry name" value="LACI-RELATED TRANSCRIPTIONAL REPRESSOR"/>
    <property type="match status" value="1"/>
</dbReference>
<dbReference type="Proteomes" id="UP001327093">
    <property type="component" value="Unassembled WGS sequence"/>
</dbReference>
<sequence>MRPTLKDVAERAGVSVSTVSYALNDSSKVVLSAETRARVRRIAKELGYIPNSVARSLRSRSSHTVGMLVTKPLTNPRFAAIVQGASVALAEERMHLTILSDPSSDAYLEDYRSGRLDGIVFVGHDDEAVPHAFAEASRLEGLPFVALDCGPAADNASYSTVDFDYALGARQMIEHVAGRGCRVVLHVQPEVPSRANRQREQAVLRALAEHPSLSLGVVSTGLTSERLREFETSPTNADDYAREVAQRVGTALAATHEEPDAVAVVCSWGADVEAVMSTARVRADGIFVGAMAGGTPSPRIWPNLAYARLPLERAGAQSARLLMQEVLGGPHEHLVLEPELDAS</sequence>
<protein>
    <submittedName>
        <fullName evidence="5">LacI family DNA-binding transcriptional regulator</fullName>
    </submittedName>
</protein>
<accession>A0ABU6AES9</accession>
<organism evidence="5 6">
    <name type="scientific">Saccharopolyspora mangrovi</name>
    <dbReference type="NCBI Taxonomy" id="3082379"/>
    <lineage>
        <taxon>Bacteria</taxon>
        <taxon>Bacillati</taxon>
        <taxon>Actinomycetota</taxon>
        <taxon>Actinomycetes</taxon>
        <taxon>Pseudonocardiales</taxon>
        <taxon>Pseudonocardiaceae</taxon>
        <taxon>Saccharopolyspora</taxon>
    </lineage>
</organism>
<feature type="domain" description="HTH lacI-type" evidence="4">
    <location>
        <begin position="3"/>
        <end position="59"/>
    </location>
</feature>
<dbReference type="InterPro" id="IPR000843">
    <property type="entry name" value="HTH_LacI"/>
</dbReference>
<evidence type="ECO:0000259" key="4">
    <source>
        <dbReference type="PROSITE" id="PS50932"/>
    </source>
</evidence>
<keyword evidence="3" id="KW-0804">Transcription</keyword>
<proteinExistence type="predicted"/>
<evidence type="ECO:0000256" key="2">
    <source>
        <dbReference type="ARBA" id="ARBA00023125"/>
    </source>
</evidence>
<dbReference type="Pfam" id="PF00532">
    <property type="entry name" value="Peripla_BP_1"/>
    <property type="match status" value="1"/>
</dbReference>
<dbReference type="CDD" id="cd06267">
    <property type="entry name" value="PBP1_LacI_sugar_binding-like"/>
    <property type="match status" value="1"/>
</dbReference>
<evidence type="ECO:0000256" key="1">
    <source>
        <dbReference type="ARBA" id="ARBA00023015"/>
    </source>
</evidence>
<dbReference type="PRINTS" id="PR00036">
    <property type="entry name" value="HTHLACI"/>
</dbReference>
<dbReference type="InterPro" id="IPR010982">
    <property type="entry name" value="Lambda_DNA-bd_dom_sf"/>
</dbReference>
<name>A0ABU6AES9_9PSEU</name>